<comment type="caution">
    <text evidence="2">The sequence shown here is derived from an EMBL/GenBank/DDBJ whole genome shotgun (WGS) entry which is preliminary data.</text>
</comment>
<keyword evidence="3" id="KW-1185">Reference proteome</keyword>
<feature type="non-terminal residue" evidence="2">
    <location>
        <position position="1"/>
    </location>
</feature>
<reference evidence="2" key="1">
    <citation type="submission" date="2021-04" db="EMBL/GenBank/DDBJ databases">
        <authorList>
            <consortium name="Molecular Ecology Group"/>
        </authorList>
    </citation>
    <scope>NUCLEOTIDE SEQUENCE</scope>
</reference>
<organism evidence="2 3">
    <name type="scientific">Candidula unifasciata</name>
    <dbReference type="NCBI Taxonomy" id="100452"/>
    <lineage>
        <taxon>Eukaryota</taxon>
        <taxon>Metazoa</taxon>
        <taxon>Spiralia</taxon>
        <taxon>Lophotrochozoa</taxon>
        <taxon>Mollusca</taxon>
        <taxon>Gastropoda</taxon>
        <taxon>Heterobranchia</taxon>
        <taxon>Euthyneura</taxon>
        <taxon>Panpulmonata</taxon>
        <taxon>Eupulmonata</taxon>
        <taxon>Stylommatophora</taxon>
        <taxon>Helicina</taxon>
        <taxon>Helicoidea</taxon>
        <taxon>Geomitridae</taxon>
        <taxon>Candidula</taxon>
    </lineage>
</organism>
<evidence type="ECO:0000313" key="2">
    <source>
        <dbReference type="EMBL" id="CAG5133730.1"/>
    </source>
</evidence>
<proteinExistence type="predicted"/>
<accession>A0A8S4A056</accession>
<evidence type="ECO:0000256" key="1">
    <source>
        <dbReference type="SAM" id="MobiDB-lite"/>
    </source>
</evidence>
<feature type="region of interest" description="Disordered" evidence="1">
    <location>
        <begin position="1"/>
        <end position="83"/>
    </location>
</feature>
<evidence type="ECO:0000313" key="3">
    <source>
        <dbReference type="Proteomes" id="UP000678393"/>
    </source>
</evidence>
<feature type="compositionally biased region" description="Low complexity" evidence="1">
    <location>
        <begin position="38"/>
        <end position="58"/>
    </location>
</feature>
<dbReference type="Proteomes" id="UP000678393">
    <property type="component" value="Unassembled WGS sequence"/>
</dbReference>
<dbReference type="AlphaFoldDB" id="A0A8S4A056"/>
<gene>
    <name evidence="2" type="ORF">CUNI_LOCUS19288</name>
</gene>
<protein>
    <submittedName>
        <fullName evidence="2">Uncharacterized protein</fullName>
    </submittedName>
</protein>
<feature type="non-terminal residue" evidence="2">
    <location>
        <position position="83"/>
    </location>
</feature>
<name>A0A8S4A056_9EUPU</name>
<feature type="compositionally biased region" description="Polar residues" evidence="1">
    <location>
        <begin position="24"/>
        <end position="36"/>
    </location>
</feature>
<sequence length="83" mass="9342">PPACLSSMKSLSRQWSMKPRTNRVESLQGRQHTLATASFYRGSSSSSSSWQASSSCSCRTRRRPSTRTATTPWRMNRWRSSAG</sequence>
<dbReference type="EMBL" id="CAJHNH020006434">
    <property type="protein sequence ID" value="CAG5133730.1"/>
    <property type="molecule type" value="Genomic_DNA"/>
</dbReference>